<dbReference type="InterPro" id="IPR036918">
    <property type="entry name" value="Pyrv_Knase_C_sf"/>
</dbReference>
<comment type="catalytic activity">
    <reaction evidence="14 15">
        <text>pyruvate + ATP = phosphoenolpyruvate + ADP + H(+)</text>
        <dbReference type="Rhea" id="RHEA:18157"/>
        <dbReference type="ChEBI" id="CHEBI:15361"/>
        <dbReference type="ChEBI" id="CHEBI:15378"/>
        <dbReference type="ChEBI" id="CHEBI:30616"/>
        <dbReference type="ChEBI" id="CHEBI:58702"/>
        <dbReference type="ChEBI" id="CHEBI:456216"/>
        <dbReference type="EC" id="2.7.1.40"/>
    </reaction>
</comment>
<dbReference type="InterPro" id="IPR015806">
    <property type="entry name" value="Pyrv_Knase_insert_dom_sf"/>
</dbReference>
<reference evidence="19 20" key="1">
    <citation type="submission" date="2024-03" db="EMBL/GenBank/DDBJ databases">
        <title>Complete genome sequence of the green alga Chloropicon roscoffensis RCC1871.</title>
        <authorList>
            <person name="Lemieux C."/>
            <person name="Pombert J.-F."/>
            <person name="Otis C."/>
            <person name="Turmel M."/>
        </authorList>
    </citation>
    <scope>NUCLEOTIDE SEQUENCE [LARGE SCALE GENOMIC DNA]</scope>
    <source>
        <strain evidence="19 20">RCC1871</strain>
    </source>
</reference>
<keyword evidence="12 15" id="KW-0324">Glycolysis</keyword>
<keyword evidence="20" id="KW-1185">Reference proteome</keyword>
<dbReference type="PROSITE" id="PS00110">
    <property type="entry name" value="PYRUVATE_KINASE"/>
    <property type="match status" value="1"/>
</dbReference>
<evidence type="ECO:0000259" key="18">
    <source>
        <dbReference type="Pfam" id="PF02887"/>
    </source>
</evidence>
<evidence type="ECO:0000256" key="9">
    <source>
        <dbReference type="ARBA" id="ARBA00022777"/>
    </source>
</evidence>
<evidence type="ECO:0000256" key="13">
    <source>
        <dbReference type="ARBA" id="ARBA00023317"/>
    </source>
</evidence>
<feature type="compositionally biased region" description="Polar residues" evidence="16">
    <location>
        <begin position="20"/>
        <end position="29"/>
    </location>
</feature>
<organism evidence="19 20">
    <name type="scientific">Chloropicon roscoffensis</name>
    <dbReference type="NCBI Taxonomy" id="1461544"/>
    <lineage>
        <taxon>Eukaryota</taxon>
        <taxon>Viridiplantae</taxon>
        <taxon>Chlorophyta</taxon>
        <taxon>Chloropicophyceae</taxon>
        <taxon>Chloropicales</taxon>
        <taxon>Chloropicaceae</taxon>
        <taxon>Chloropicon</taxon>
    </lineage>
</organism>
<name>A0AAX4P3B6_9CHLO</name>
<dbReference type="FunFam" id="2.40.33.10:FF:000001">
    <property type="entry name" value="Pyruvate kinase"/>
    <property type="match status" value="1"/>
</dbReference>
<evidence type="ECO:0000256" key="6">
    <source>
        <dbReference type="ARBA" id="ARBA00022679"/>
    </source>
</evidence>
<evidence type="ECO:0000313" key="19">
    <source>
        <dbReference type="EMBL" id="WZN60229.1"/>
    </source>
</evidence>
<sequence length="547" mass="58329">MGSAASTRKNSGGAVAGTHVVSSATSRQEAPTVPGNLTLIDTAKVNSLQAAMQSKPTFKGSRTRVICTLGPASRSVEMIKKLLVAGMKIARFNFSHGTHEYHLETLTNLRAACEEVGYECGVLLDTKGPEVRTGFLKGHEAIMLEKGQDLTLTTDYEYEGDSTKIACSYPHLCRDVKIGTQVLCADGSITLEVKSVGDGEIVTEVLNSAKLGERKNMNLPGVQIDLPVITEKDKVDLVDFGLKHNVDFVAASFVQSAADVNLIRETLGGSDCSIKIISKIENQSGLNNFSEILEACDGIMIARGDLGMEIPMQKVFVAQKLMTHHCNMVGKPVITATQMLESMVVNPRPTRAEATDVANAVLDGTDCVMLSGETANGAHPEAAVTAMTDICAEAESCLNHYTVFKTIYENVEGVSIHESIASSAVRTSAKIGAAIIVVLAASGGTSQLIAKYRPEAAIVVGVVPLDKREALEFKGRGDPSKLVRQSFASRGLYPMVCDPADSTDDLIVQSMVWAKSKGLCVAGDKVVAVHRAQKTQVLVMKILSCPE</sequence>
<dbReference type="NCBIfam" id="TIGR01064">
    <property type="entry name" value="pyruv_kin"/>
    <property type="match status" value="1"/>
</dbReference>
<dbReference type="NCBIfam" id="NF004491">
    <property type="entry name" value="PRK05826.1"/>
    <property type="match status" value="1"/>
</dbReference>
<comment type="cofactor">
    <cofactor evidence="1">
        <name>Mg(2+)</name>
        <dbReference type="ChEBI" id="CHEBI:18420"/>
    </cofactor>
</comment>
<dbReference type="Pfam" id="PF00224">
    <property type="entry name" value="PK"/>
    <property type="match status" value="1"/>
</dbReference>
<dbReference type="InterPro" id="IPR015813">
    <property type="entry name" value="Pyrv/PenolPyrv_kinase-like_dom"/>
</dbReference>
<evidence type="ECO:0000256" key="12">
    <source>
        <dbReference type="ARBA" id="ARBA00023152"/>
    </source>
</evidence>
<dbReference type="Proteomes" id="UP001472866">
    <property type="component" value="Chromosome 02"/>
</dbReference>
<dbReference type="GO" id="GO:0005524">
    <property type="term" value="F:ATP binding"/>
    <property type="evidence" value="ECO:0007669"/>
    <property type="project" value="UniProtKB-KW"/>
</dbReference>
<feature type="compositionally biased region" description="Polar residues" evidence="16">
    <location>
        <begin position="1"/>
        <end position="10"/>
    </location>
</feature>
<evidence type="ECO:0000313" key="20">
    <source>
        <dbReference type="Proteomes" id="UP001472866"/>
    </source>
</evidence>
<dbReference type="PANTHER" id="PTHR11817">
    <property type="entry name" value="PYRUVATE KINASE"/>
    <property type="match status" value="1"/>
</dbReference>
<evidence type="ECO:0000256" key="16">
    <source>
        <dbReference type="SAM" id="MobiDB-lite"/>
    </source>
</evidence>
<dbReference type="AlphaFoldDB" id="A0AAX4P3B6"/>
<dbReference type="GO" id="GO:0000287">
    <property type="term" value="F:magnesium ion binding"/>
    <property type="evidence" value="ECO:0007669"/>
    <property type="project" value="InterPro"/>
</dbReference>
<keyword evidence="8" id="KW-0547">Nucleotide-binding</keyword>
<dbReference type="EC" id="2.7.1.40" evidence="5 15"/>
<dbReference type="InterPro" id="IPR015795">
    <property type="entry name" value="Pyrv_Knase_C"/>
</dbReference>
<dbReference type="GO" id="GO:0016301">
    <property type="term" value="F:kinase activity"/>
    <property type="evidence" value="ECO:0007669"/>
    <property type="project" value="UniProtKB-KW"/>
</dbReference>
<feature type="domain" description="Pyruvate kinase barrel" evidence="17">
    <location>
        <begin position="62"/>
        <end position="384"/>
    </location>
</feature>
<dbReference type="InterPro" id="IPR018209">
    <property type="entry name" value="Pyrv_Knase_AS"/>
</dbReference>
<dbReference type="FunFam" id="3.20.20.60:FF:000001">
    <property type="entry name" value="Pyruvate kinase"/>
    <property type="match status" value="1"/>
</dbReference>
<proteinExistence type="inferred from homology"/>
<evidence type="ECO:0000259" key="17">
    <source>
        <dbReference type="Pfam" id="PF00224"/>
    </source>
</evidence>
<dbReference type="Pfam" id="PF02887">
    <property type="entry name" value="PK_C"/>
    <property type="match status" value="1"/>
</dbReference>
<keyword evidence="9 15" id="KW-0418">Kinase</keyword>
<keyword evidence="13 19" id="KW-0670">Pyruvate</keyword>
<keyword evidence="6 15" id="KW-0808">Transferase</keyword>
<accession>A0AAX4P3B6</accession>
<dbReference type="InterPro" id="IPR011037">
    <property type="entry name" value="Pyrv_Knase-like_insert_dom_sf"/>
</dbReference>
<feature type="region of interest" description="Disordered" evidence="16">
    <location>
        <begin position="1"/>
        <end position="32"/>
    </location>
</feature>
<evidence type="ECO:0000256" key="2">
    <source>
        <dbReference type="ARBA" id="ARBA00001958"/>
    </source>
</evidence>
<evidence type="ECO:0000256" key="8">
    <source>
        <dbReference type="ARBA" id="ARBA00022741"/>
    </source>
</evidence>
<comment type="similarity">
    <text evidence="4 15">Belongs to the pyruvate kinase family.</text>
</comment>
<evidence type="ECO:0000256" key="11">
    <source>
        <dbReference type="ARBA" id="ARBA00022842"/>
    </source>
</evidence>
<evidence type="ECO:0000256" key="14">
    <source>
        <dbReference type="ARBA" id="ARBA00048152"/>
    </source>
</evidence>
<dbReference type="Gene3D" id="3.20.20.60">
    <property type="entry name" value="Phosphoenolpyruvate-binding domains"/>
    <property type="match status" value="1"/>
</dbReference>
<dbReference type="EMBL" id="CP151502">
    <property type="protein sequence ID" value="WZN60229.1"/>
    <property type="molecule type" value="Genomic_DNA"/>
</dbReference>
<gene>
    <name evidence="19" type="ORF">HKI87_02g17580</name>
</gene>
<evidence type="ECO:0000256" key="7">
    <source>
        <dbReference type="ARBA" id="ARBA00022723"/>
    </source>
</evidence>
<dbReference type="SUPFAM" id="SSF50800">
    <property type="entry name" value="PK beta-barrel domain-like"/>
    <property type="match status" value="1"/>
</dbReference>
<dbReference type="InterPro" id="IPR015793">
    <property type="entry name" value="Pyrv_Knase_brl"/>
</dbReference>
<dbReference type="GO" id="GO:0006950">
    <property type="term" value="P:response to stress"/>
    <property type="evidence" value="ECO:0007669"/>
    <property type="project" value="UniProtKB-ARBA"/>
</dbReference>
<evidence type="ECO:0000256" key="4">
    <source>
        <dbReference type="ARBA" id="ARBA00008663"/>
    </source>
</evidence>
<evidence type="ECO:0000256" key="5">
    <source>
        <dbReference type="ARBA" id="ARBA00012142"/>
    </source>
</evidence>
<keyword evidence="7" id="KW-0479">Metal-binding</keyword>
<keyword evidence="11 15" id="KW-0460">Magnesium</keyword>
<dbReference type="PRINTS" id="PR01050">
    <property type="entry name" value="PYRUVTKNASE"/>
</dbReference>
<protein>
    <recommendedName>
        <fullName evidence="5 15">Pyruvate kinase</fullName>
        <ecNumber evidence="5 15">2.7.1.40</ecNumber>
    </recommendedName>
</protein>
<evidence type="ECO:0000256" key="15">
    <source>
        <dbReference type="RuleBase" id="RU000504"/>
    </source>
</evidence>
<comment type="cofactor">
    <cofactor evidence="2">
        <name>K(+)</name>
        <dbReference type="ChEBI" id="CHEBI:29103"/>
    </cofactor>
</comment>
<evidence type="ECO:0000256" key="1">
    <source>
        <dbReference type="ARBA" id="ARBA00001946"/>
    </source>
</evidence>
<dbReference type="InterPro" id="IPR001697">
    <property type="entry name" value="Pyr_Knase"/>
</dbReference>
<feature type="domain" description="Pyruvate kinase C-terminal" evidence="18">
    <location>
        <begin position="418"/>
        <end position="533"/>
    </location>
</feature>
<dbReference type="GO" id="GO:0004743">
    <property type="term" value="F:pyruvate kinase activity"/>
    <property type="evidence" value="ECO:0007669"/>
    <property type="project" value="UniProtKB-EC"/>
</dbReference>
<dbReference type="SUPFAM" id="SSF52935">
    <property type="entry name" value="PK C-terminal domain-like"/>
    <property type="match status" value="1"/>
</dbReference>
<evidence type="ECO:0000256" key="3">
    <source>
        <dbReference type="ARBA" id="ARBA00004997"/>
    </source>
</evidence>
<comment type="pathway">
    <text evidence="3 15">Carbohydrate degradation; glycolysis; pyruvate from D-glyceraldehyde 3-phosphate: step 5/5.</text>
</comment>
<dbReference type="SUPFAM" id="SSF51621">
    <property type="entry name" value="Phosphoenolpyruvate/pyruvate domain"/>
    <property type="match status" value="1"/>
</dbReference>
<evidence type="ECO:0000256" key="10">
    <source>
        <dbReference type="ARBA" id="ARBA00022840"/>
    </source>
</evidence>
<dbReference type="InterPro" id="IPR040442">
    <property type="entry name" value="Pyrv_kinase-like_dom_sf"/>
</dbReference>
<dbReference type="Gene3D" id="2.40.33.10">
    <property type="entry name" value="PK beta-barrel domain-like"/>
    <property type="match status" value="1"/>
</dbReference>
<keyword evidence="10" id="KW-0067">ATP-binding</keyword>
<dbReference type="Gene3D" id="3.40.1380.20">
    <property type="entry name" value="Pyruvate kinase, C-terminal domain"/>
    <property type="match status" value="1"/>
</dbReference>
<dbReference type="GO" id="GO:0030955">
    <property type="term" value="F:potassium ion binding"/>
    <property type="evidence" value="ECO:0007669"/>
    <property type="project" value="InterPro"/>
</dbReference>